<dbReference type="Proteomes" id="UP000244940">
    <property type="component" value="Unassembled WGS sequence"/>
</dbReference>
<evidence type="ECO:0000256" key="2">
    <source>
        <dbReference type="ARBA" id="ARBA00023125"/>
    </source>
</evidence>
<dbReference type="InterPro" id="IPR028082">
    <property type="entry name" value="Peripla_BP_I"/>
</dbReference>
<proteinExistence type="predicted"/>
<dbReference type="GO" id="GO:0003700">
    <property type="term" value="F:DNA-binding transcription factor activity"/>
    <property type="evidence" value="ECO:0007669"/>
    <property type="project" value="TreeGrafter"/>
</dbReference>
<keyword evidence="1" id="KW-0805">Transcription regulation</keyword>
<keyword evidence="2" id="KW-0238">DNA-binding</keyword>
<keyword evidence="7" id="KW-1185">Reference proteome</keyword>
<dbReference type="OrthoDB" id="7170131at2"/>
<organism evidence="6 7">
    <name type="scientific">Pararhodobacter marinus</name>
    <dbReference type="NCBI Taxonomy" id="2184063"/>
    <lineage>
        <taxon>Bacteria</taxon>
        <taxon>Pseudomonadati</taxon>
        <taxon>Pseudomonadota</taxon>
        <taxon>Alphaproteobacteria</taxon>
        <taxon>Rhodobacterales</taxon>
        <taxon>Paracoccaceae</taxon>
        <taxon>Pararhodobacter</taxon>
    </lineage>
</organism>
<evidence type="ECO:0000256" key="3">
    <source>
        <dbReference type="ARBA" id="ARBA00023163"/>
    </source>
</evidence>
<protein>
    <submittedName>
        <fullName evidence="6">LacI family transcriptional regulator</fullName>
    </submittedName>
</protein>
<dbReference type="InterPro" id="IPR010982">
    <property type="entry name" value="Lambda_DNA-bd_dom_sf"/>
</dbReference>
<gene>
    <name evidence="6" type="ORF">C4N9_16270</name>
</gene>
<dbReference type="PROSITE" id="PS50932">
    <property type="entry name" value="HTH_LACI_2"/>
    <property type="match status" value="1"/>
</dbReference>
<dbReference type="InterPro" id="IPR000843">
    <property type="entry name" value="HTH_LacI"/>
</dbReference>
<evidence type="ECO:0000313" key="7">
    <source>
        <dbReference type="Proteomes" id="UP000244940"/>
    </source>
</evidence>
<comment type="caution">
    <text evidence="6">The sequence shown here is derived from an EMBL/GenBank/DDBJ whole genome shotgun (WGS) entry which is preliminary data.</text>
</comment>
<dbReference type="GeneID" id="94366453"/>
<dbReference type="AlphaFoldDB" id="A0A2U2C6W8"/>
<evidence type="ECO:0000256" key="1">
    <source>
        <dbReference type="ARBA" id="ARBA00023015"/>
    </source>
</evidence>
<dbReference type="SMART" id="SM00354">
    <property type="entry name" value="HTH_LACI"/>
    <property type="match status" value="1"/>
</dbReference>
<dbReference type="CDD" id="cd01392">
    <property type="entry name" value="HTH_LacI"/>
    <property type="match status" value="1"/>
</dbReference>
<dbReference type="GO" id="GO:0000976">
    <property type="term" value="F:transcription cis-regulatory region binding"/>
    <property type="evidence" value="ECO:0007669"/>
    <property type="project" value="TreeGrafter"/>
</dbReference>
<dbReference type="Pfam" id="PF00356">
    <property type="entry name" value="LacI"/>
    <property type="match status" value="1"/>
</dbReference>
<dbReference type="Gene3D" id="3.40.50.2300">
    <property type="match status" value="2"/>
</dbReference>
<feature type="domain" description="HTH lacI-type" evidence="4">
    <location>
        <begin position="19"/>
        <end position="73"/>
    </location>
</feature>
<evidence type="ECO:0000259" key="5">
    <source>
        <dbReference type="PROSITE" id="PS50943"/>
    </source>
</evidence>
<dbReference type="SUPFAM" id="SSF53822">
    <property type="entry name" value="Periplasmic binding protein-like I"/>
    <property type="match status" value="1"/>
</dbReference>
<dbReference type="InterPro" id="IPR046335">
    <property type="entry name" value="LacI/GalR-like_sensor"/>
</dbReference>
<dbReference type="EMBL" id="QEYD01000010">
    <property type="protein sequence ID" value="PWE27591.1"/>
    <property type="molecule type" value="Genomic_DNA"/>
</dbReference>
<accession>A0A2U2C6W8</accession>
<reference evidence="6 7" key="1">
    <citation type="submission" date="2018-05" db="EMBL/GenBank/DDBJ databases">
        <title>Pararhodobacter marina sp. nov., isolated from deep-sea water of the Indian Ocean.</title>
        <authorList>
            <person name="Lai Q.Sr."/>
            <person name="Liu X."/>
            <person name="Shao Z."/>
        </authorList>
    </citation>
    <scope>NUCLEOTIDE SEQUENCE [LARGE SCALE GENOMIC DNA]</scope>
    <source>
        <strain evidence="6 7">CIC4N-9</strain>
    </source>
</reference>
<evidence type="ECO:0000259" key="4">
    <source>
        <dbReference type="PROSITE" id="PS50932"/>
    </source>
</evidence>
<dbReference type="PANTHER" id="PTHR30146:SF33">
    <property type="entry name" value="TRANSCRIPTIONAL REGULATOR"/>
    <property type="match status" value="1"/>
</dbReference>
<dbReference type="SUPFAM" id="SSF47413">
    <property type="entry name" value="lambda repressor-like DNA-binding domains"/>
    <property type="match status" value="1"/>
</dbReference>
<dbReference type="RefSeq" id="WP_109534402.1">
    <property type="nucleotide sequence ID" value="NZ_CAXPUO010000005.1"/>
</dbReference>
<feature type="domain" description="HTH cro/C1-type" evidence="5">
    <location>
        <begin position="14"/>
        <end position="63"/>
    </location>
</feature>
<name>A0A2U2C6W8_9RHOB</name>
<keyword evidence="3" id="KW-0804">Transcription</keyword>
<dbReference type="Gene3D" id="1.10.260.40">
    <property type="entry name" value="lambda repressor-like DNA-binding domains"/>
    <property type="match status" value="1"/>
</dbReference>
<dbReference type="InterPro" id="IPR001387">
    <property type="entry name" value="Cro/C1-type_HTH"/>
</dbReference>
<evidence type="ECO:0000313" key="6">
    <source>
        <dbReference type="EMBL" id="PWE27591.1"/>
    </source>
</evidence>
<dbReference type="PROSITE" id="PS50943">
    <property type="entry name" value="HTH_CROC1"/>
    <property type="match status" value="1"/>
</dbReference>
<dbReference type="Pfam" id="PF13377">
    <property type="entry name" value="Peripla_BP_3"/>
    <property type="match status" value="1"/>
</dbReference>
<dbReference type="CDD" id="cd01575">
    <property type="entry name" value="PBP1_GntR"/>
    <property type="match status" value="1"/>
</dbReference>
<dbReference type="PANTHER" id="PTHR30146">
    <property type="entry name" value="LACI-RELATED TRANSCRIPTIONAL REPRESSOR"/>
    <property type="match status" value="1"/>
</dbReference>
<sequence>MNQSDDPAPIPRKRNPRGVTMEAVGRMAGVSQVTVSRALSDPSKVSPETMARIREAIAVTGFVPNALAGALASRRSMMVSALVPSITNIVYATMLAPFSDELKSRGYQILLSETGFDPEEEAATVEAHLSRRPDAMLLTGVHHAARTRRMLLGADLPVVEVWDITETPIDLCVGFSHAASGRAVAEFAHGAGYRQAAGICAGDERAQRRLSAFAERFGTLSGTDVPVARTERGNLASGRALLTQLIDKRGFTGGVVACSSDVLAQGVLIEAAARGLSVPRDLAVVGFGDQELADAVEPALTTVRVNREALGRAAAQALLTRIDGATPSRSVIDVGFTLIRRASA</sequence>